<evidence type="ECO:0000256" key="6">
    <source>
        <dbReference type="RuleBase" id="RU003858"/>
    </source>
</evidence>
<keyword evidence="11" id="KW-1185">Reference proteome</keyword>
<dbReference type="Proteomes" id="UP000230066">
    <property type="component" value="Unassembled WGS sequence"/>
</dbReference>
<evidence type="ECO:0000256" key="4">
    <source>
        <dbReference type="ARBA" id="ARBA00022989"/>
    </source>
</evidence>
<comment type="caution">
    <text evidence="10">The sequence shown here is derived from an EMBL/GenBank/DDBJ whole genome shotgun (WGS) entry which is preliminary data.</text>
</comment>
<dbReference type="PANTHER" id="PTHR19957">
    <property type="entry name" value="SYNTAXIN"/>
    <property type="match status" value="1"/>
</dbReference>
<dbReference type="AlphaFoldDB" id="A0A4E0R5H0"/>
<dbReference type="GO" id="GO:0000149">
    <property type="term" value="F:SNARE binding"/>
    <property type="evidence" value="ECO:0007669"/>
    <property type="project" value="TreeGrafter"/>
</dbReference>
<feature type="transmembrane region" description="Helical" evidence="8">
    <location>
        <begin position="273"/>
        <end position="295"/>
    </location>
</feature>
<sequence length="298" mass="34314">MTKDLLQTLRDTNQLPQDVEAYGAPAPYEQPDGDEGIDEFFAEVEWIRERVDHIQGLVTQVRTKHSEILSAPQQNERTKQELEELTNSIKLLAGQVRTKIKQLEHTITQQEAADPGSATVRLRRTQWVSRSLKFTNLMKQYATIQCDFRERCKLQLKRRLEVAERPVTDEELDEMLKSDNPQIFTQGILMDTQQARQNVADIEARHEDIMKLEQSIRELYDLFNDLANLVETQGELIDRIEYNVANTKDHVESAKIAVTQAVVYKKKTRKKKIIIISVVTAVVVLLIIILIASLVPKR</sequence>
<dbReference type="PROSITE" id="PS50192">
    <property type="entry name" value="T_SNARE"/>
    <property type="match status" value="1"/>
</dbReference>
<protein>
    <submittedName>
        <fullName evidence="10">S-syntaxin</fullName>
    </submittedName>
</protein>
<dbReference type="SMART" id="SM00503">
    <property type="entry name" value="SynN"/>
    <property type="match status" value="1"/>
</dbReference>
<feature type="region of interest" description="Disordered" evidence="7">
    <location>
        <begin position="1"/>
        <end position="32"/>
    </location>
</feature>
<dbReference type="Gene3D" id="1.20.58.70">
    <property type="match status" value="1"/>
</dbReference>
<feature type="domain" description="T-SNARE coiled-coil homology" evidence="9">
    <location>
        <begin position="199"/>
        <end position="261"/>
    </location>
</feature>
<dbReference type="GO" id="GO:0005484">
    <property type="term" value="F:SNAP receptor activity"/>
    <property type="evidence" value="ECO:0007669"/>
    <property type="project" value="InterPro"/>
</dbReference>
<keyword evidence="3 8" id="KW-0812">Transmembrane</keyword>
<dbReference type="GO" id="GO:0006886">
    <property type="term" value="P:intracellular protein transport"/>
    <property type="evidence" value="ECO:0007669"/>
    <property type="project" value="InterPro"/>
</dbReference>
<keyword evidence="5 8" id="KW-0472">Membrane</keyword>
<dbReference type="FunFam" id="1.20.58.70:FF:000011">
    <property type="entry name" value="Syntaxin 4"/>
    <property type="match status" value="1"/>
</dbReference>
<comment type="subcellular location">
    <subcellularLocation>
        <location evidence="1">Membrane</location>
        <topology evidence="1">Single-pass type IV membrane protein</topology>
    </subcellularLocation>
</comment>
<dbReference type="EMBL" id="JXXN02001969">
    <property type="protein sequence ID" value="THD23749.1"/>
    <property type="molecule type" value="Genomic_DNA"/>
</dbReference>
<dbReference type="PANTHER" id="PTHR19957:SF307">
    <property type="entry name" value="PROTEIN SSO1-RELATED"/>
    <property type="match status" value="1"/>
</dbReference>
<dbReference type="GO" id="GO:0006906">
    <property type="term" value="P:vesicle fusion"/>
    <property type="evidence" value="ECO:0007669"/>
    <property type="project" value="TreeGrafter"/>
</dbReference>
<dbReference type="InterPro" id="IPR006011">
    <property type="entry name" value="Syntaxin_N"/>
</dbReference>
<gene>
    <name evidence="10" type="ORF">D915_005119</name>
</gene>
<evidence type="ECO:0000256" key="5">
    <source>
        <dbReference type="ARBA" id="ARBA00023136"/>
    </source>
</evidence>
<evidence type="ECO:0000256" key="2">
    <source>
        <dbReference type="ARBA" id="ARBA00009063"/>
    </source>
</evidence>
<dbReference type="Gene3D" id="1.20.5.110">
    <property type="match status" value="1"/>
</dbReference>
<dbReference type="Pfam" id="PF05739">
    <property type="entry name" value="SNARE"/>
    <property type="match status" value="1"/>
</dbReference>
<evidence type="ECO:0000313" key="11">
    <source>
        <dbReference type="Proteomes" id="UP000230066"/>
    </source>
</evidence>
<dbReference type="GO" id="GO:0006887">
    <property type="term" value="P:exocytosis"/>
    <property type="evidence" value="ECO:0007669"/>
    <property type="project" value="TreeGrafter"/>
</dbReference>
<dbReference type="PROSITE" id="PS00914">
    <property type="entry name" value="SYNTAXIN"/>
    <property type="match status" value="1"/>
</dbReference>
<dbReference type="GO" id="GO:0012505">
    <property type="term" value="C:endomembrane system"/>
    <property type="evidence" value="ECO:0007669"/>
    <property type="project" value="TreeGrafter"/>
</dbReference>
<dbReference type="InterPro" id="IPR000727">
    <property type="entry name" value="T_SNARE_dom"/>
</dbReference>
<evidence type="ECO:0000256" key="3">
    <source>
        <dbReference type="ARBA" id="ARBA00022692"/>
    </source>
</evidence>
<dbReference type="InterPro" id="IPR010989">
    <property type="entry name" value="SNARE"/>
</dbReference>
<proteinExistence type="inferred from homology"/>
<accession>A0A4E0R5H0</accession>
<dbReference type="SMART" id="SM00397">
    <property type="entry name" value="t_SNARE"/>
    <property type="match status" value="1"/>
</dbReference>
<evidence type="ECO:0000259" key="9">
    <source>
        <dbReference type="PROSITE" id="PS50192"/>
    </source>
</evidence>
<dbReference type="InterPro" id="IPR045242">
    <property type="entry name" value="Syntaxin"/>
</dbReference>
<evidence type="ECO:0000256" key="7">
    <source>
        <dbReference type="SAM" id="MobiDB-lite"/>
    </source>
</evidence>
<dbReference type="CDD" id="cd00179">
    <property type="entry name" value="SynN"/>
    <property type="match status" value="1"/>
</dbReference>
<keyword evidence="4 8" id="KW-1133">Transmembrane helix</keyword>
<dbReference type="GO" id="GO:0031201">
    <property type="term" value="C:SNARE complex"/>
    <property type="evidence" value="ECO:0007669"/>
    <property type="project" value="TreeGrafter"/>
</dbReference>
<comment type="similarity">
    <text evidence="2 6">Belongs to the syntaxin family.</text>
</comment>
<dbReference type="SUPFAM" id="SSF47661">
    <property type="entry name" value="t-snare proteins"/>
    <property type="match status" value="1"/>
</dbReference>
<dbReference type="GO" id="GO:0048278">
    <property type="term" value="P:vesicle docking"/>
    <property type="evidence" value="ECO:0007669"/>
    <property type="project" value="TreeGrafter"/>
</dbReference>
<dbReference type="Pfam" id="PF00804">
    <property type="entry name" value="Syntaxin"/>
    <property type="match status" value="1"/>
</dbReference>
<dbReference type="GO" id="GO:0005886">
    <property type="term" value="C:plasma membrane"/>
    <property type="evidence" value="ECO:0007669"/>
    <property type="project" value="TreeGrafter"/>
</dbReference>
<dbReference type="InterPro" id="IPR006012">
    <property type="entry name" value="Syntaxin/epimorphin_CS"/>
</dbReference>
<organism evidence="10 11">
    <name type="scientific">Fasciola hepatica</name>
    <name type="common">Liver fluke</name>
    <dbReference type="NCBI Taxonomy" id="6192"/>
    <lineage>
        <taxon>Eukaryota</taxon>
        <taxon>Metazoa</taxon>
        <taxon>Spiralia</taxon>
        <taxon>Lophotrochozoa</taxon>
        <taxon>Platyhelminthes</taxon>
        <taxon>Trematoda</taxon>
        <taxon>Digenea</taxon>
        <taxon>Plagiorchiida</taxon>
        <taxon>Echinostomata</taxon>
        <taxon>Echinostomatoidea</taxon>
        <taxon>Fasciolidae</taxon>
        <taxon>Fasciola</taxon>
    </lineage>
</organism>
<name>A0A4E0R5H0_FASHE</name>
<evidence type="ECO:0000313" key="10">
    <source>
        <dbReference type="EMBL" id="THD23749.1"/>
    </source>
</evidence>
<reference evidence="10" key="1">
    <citation type="submission" date="2019-03" db="EMBL/GenBank/DDBJ databases">
        <title>Improved annotation for the trematode Fasciola hepatica.</title>
        <authorList>
            <person name="Choi Y.-J."/>
            <person name="Martin J."/>
            <person name="Mitreva M."/>
        </authorList>
    </citation>
    <scope>NUCLEOTIDE SEQUENCE [LARGE SCALE GENOMIC DNA]</scope>
</reference>
<evidence type="ECO:0000256" key="8">
    <source>
        <dbReference type="SAM" id="Phobius"/>
    </source>
</evidence>
<evidence type="ECO:0000256" key="1">
    <source>
        <dbReference type="ARBA" id="ARBA00004211"/>
    </source>
</evidence>